<evidence type="ECO:0000313" key="2">
    <source>
        <dbReference type="EMBL" id="MBZ0059679.1"/>
    </source>
</evidence>
<comment type="caution">
    <text evidence="2">The sequence shown here is derived from an EMBL/GenBank/DDBJ whole genome shotgun (WGS) entry which is preliminary data.</text>
</comment>
<name>A0ABS7RZD6_9ENTR</name>
<keyword evidence="3" id="KW-1185">Reference proteome</keyword>
<dbReference type="PROSITE" id="PS51257">
    <property type="entry name" value="PROKAR_LIPOPROTEIN"/>
    <property type="match status" value="1"/>
</dbReference>
<proteinExistence type="predicted"/>
<protein>
    <submittedName>
        <fullName evidence="2">DUF2778 domain-containing protein</fullName>
    </submittedName>
</protein>
<dbReference type="RefSeq" id="WP_223075342.1">
    <property type="nucleotide sequence ID" value="NZ_JADMNK010000011.1"/>
</dbReference>
<evidence type="ECO:0000259" key="1">
    <source>
        <dbReference type="Pfam" id="PF10908"/>
    </source>
</evidence>
<organism evidence="2 3">
    <name type="scientific">Leclercia barmai</name>
    <dbReference type="NCBI Taxonomy" id="2785629"/>
    <lineage>
        <taxon>Bacteria</taxon>
        <taxon>Pseudomonadati</taxon>
        <taxon>Pseudomonadota</taxon>
        <taxon>Gammaproteobacteria</taxon>
        <taxon>Enterobacterales</taxon>
        <taxon>Enterobacteriaceae</taxon>
        <taxon>Leclercia</taxon>
    </lineage>
</organism>
<dbReference type="EMBL" id="JADMNK010000011">
    <property type="protein sequence ID" value="MBZ0059679.1"/>
    <property type="molecule type" value="Genomic_DNA"/>
</dbReference>
<feature type="domain" description="Tlde1" evidence="1">
    <location>
        <begin position="24"/>
        <end position="141"/>
    </location>
</feature>
<accession>A0ABS7RZD6</accession>
<sequence length="159" mass="17518">MIRCTFHLNGGQLSTLSCPGVGFFPAYSGHAGANRNNPDSVALKKKGPLPPGKYFIVTRYRGGLGSRWHDMFKELESGSNRDFWFALYRDDGVFDDSTFIENVERGAFRLHPAGSSGISEGCITLPNHSHYRILHHALLSTGSLPITAELKAFGTIQVY</sequence>
<evidence type="ECO:0000313" key="3">
    <source>
        <dbReference type="Proteomes" id="UP000706580"/>
    </source>
</evidence>
<dbReference type="InterPro" id="IPR021225">
    <property type="entry name" value="Tlde1_dom"/>
</dbReference>
<dbReference type="Proteomes" id="UP000706580">
    <property type="component" value="Unassembled WGS sequence"/>
</dbReference>
<gene>
    <name evidence="2" type="ORF">ITX56_18095</name>
</gene>
<reference evidence="2 3" key="1">
    <citation type="submission" date="2020-11" db="EMBL/GenBank/DDBJ databases">
        <title>Draft Genome of Enterobacter sp. strain EMC7.</title>
        <authorList>
            <person name="Barman P."/>
            <person name="Sinha S."/>
            <person name="Sen S."/>
            <person name="Chakraborty R."/>
        </authorList>
    </citation>
    <scope>NUCLEOTIDE SEQUENCE [LARGE SCALE GENOMIC DNA]</scope>
    <source>
        <strain evidence="2 3">EMC7</strain>
    </source>
</reference>
<dbReference type="Pfam" id="PF10908">
    <property type="entry name" value="Tlde1_dom"/>
    <property type="match status" value="1"/>
</dbReference>